<gene>
    <name evidence="8" type="ORF">PPRIM_AZ9-3.1.T0240238</name>
</gene>
<dbReference type="PANTHER" id="PTHR46621:SF1">
    <property type="entry name" value="SNRNA-ACTIVATING PROTEIN COMPLEX SUBUNIT 4"/>
    <property type="match status" value="1"/>
</dbReference>
<evidence type="ECO:0000256" key="2">
    <source>
        <dbReference type="ARBA" id="ARBA00023125"/>
    </source>
</evidence>
<dbReference type="EMBL" id="CAJJDM010000022">
    <property type="protein sequence ID" value="CAD8056290.1"/>
    <property type="molecule type" value="Genomic_DNA"/>
</dbReference>
<evidence type="ECO:0000313" key="9">
    <source>
        <dbReference type="Proteomes" id="UP000688137"/>
    </source>
</evidence>
<dbReference type="GO" id="GO:0001006">
    <property type="term" value="F:RNA polymerase III type 3 promoter sequence-specific DNA binding"/>
    <property type="evidence" value="ECO:0007669"/>
    <property type="project" value="TreeGrafter"/>
</dbReference>
<dbReference type="AlphaFoldDB" id="A0A8S1KLL5"/>
<organism evidence="8 9">
    <name type="scientific">Paramecium primaurelia</name>
    <dbReference type="NCBI Taxonomy" id="5886"/>
    <lineage>
        <taxon>Eukaryota</taxon>
        <taxon>Sar</taxon>
        <taxon>Alveolata</taxon>
        <taxon>Ciliophora</taxon>
        <taxon>Intramacronucleata</taxon>
        <taxon>Oligohymenophorea</taxon>
        <taxon>Peniculida</taxon>
        <taxon>Parameciidae</taxon>
        <taxon>Paramecium</taxon>
    </lineage>
</organism>
<dbReference type="PROSITE" id="PS51293">
    <property type="entry name" value="SANT"/>
    <property type="match status" value="2"/>
</dbReference>
<evidence type="ECO:0008006" key="10">
    <source>
        <dbReference type="Google" id="ProtNLM"/>
    </source>
</evidence>
<dbReference type="InterPro" id="IPR017884">
    <property type="entry name" value="SANT_dom"/>
</dbReference>
<evidence type="ECO:0000259" key="6">
    <source>
        <dbReference type="PROSITE" id="PS51293"/>
    </source>
</evidence>
<feature type="domain" description="Myb-like" evidence="5">
    <location>
        <begin position="114"/>
        <end position="157"/>
    </location>
</feature>
<feature type="domain" description="SANT" evidence="6">
    <location>
        <begin position="110"/>
        <end position="161"/>
    </location>
</feature>
<dbReference type="PANTHER" id="PTHR46621">
    <property type="entry name" value="SNRNA-ACTIVATING PROTEIN COMPLEX SUBUNIT 4"/>
    <property type="match status" value="1"/>
</dbReference>
<feature type="domain" description="SANT" evidence="6">
    <location>
        <begin position="11"/>
        <end position="70"/>
    </location>
</feature>
<keyword evidence="2" id="KW-0238">DNA-binding</keyword>
<dbReference type="GO" id="GO:0042795">
    <property type="term" value="P:snRNA transcription by RNA polymerase II"/>
    <property type="evidence" value="ECO:0007669"/>
    <property type="project" value="TreeGrafter"/>
</dbReference>
<dbReference type="SMART" id="SM00717">
    <property type="entry name" value="SANT"/>
    <property type="match status" value="3"/>
</dbReference>
<dbReference type="GO" id="GO:0000978">
    <property type="term" value="F:RNA polymerase II cis-regulatory region sequence-specific DNA binding"/>
    <property type="evidence" value="ECO:0007669"/>
    <property type="project" value="TreeGrafter"/>
</dbReference>
<feature type="domain" description="Myb-like" evidence="5">
    <location>
        <begin position="65"/>
        <end position="102"/>
    </location>
</feature>
<feature type="domain" description="HTH myb-type" evidence="7">
    <location>
        <begin position="113"/>
        <end position="161"/>
    </location>
</feature>
<evidence type="ECO:0000256" key="1">
    <source>
        <dbReference type="ARBA" id="ARBA00023015"/>
    </source>
</evidence>
<dbReference type="InterPro" id="IPR017930">
    <property type="entry name" value="Myb_dom"/>
</dbReference>
<reference evidence="8" key="1">
    <citation type="submission" date="2021-01" db="EMBL/GenBank/DDBJ databases">
        <authorList>
            <consortium name="Genoscope - CEA"/>
            <person name="William W."/>
        </authorList>
    </citation>
    <scope>NUCLEOTIDE SEQUENCE</scope>
</reference>
<keyword evidence="3" id="KW-0804">Transcription</keyword>
<dbReference type="GO" id="GO:0019185">
    <property type="term" value="C:snRNA-activating protein complex"/>
    <property type="evidence" value="ECO:0007669"/>
    <property type="project" value="TreeGrafter"/>
</dbReference>
<dbReference type="Proteomes" id="UP000688137">
    <property type="component" value="Unassembled WGS sequence"/>
</dbReference>
<dbReference type="GO" id="GO:0042796">
    <property type="term" value="P:snRNA transcription by RNA polymerase III"/>
    <property type="evidence" value="ECO:0007669"/>
    <property type="project" value="TreeGrafter"/>
</dbReference>
<keyword evidence="1" id="KW-0805">Transcription regulation</keyword>
<accession>A0A8S1KLL5</accession>
<evidence type="ECO:0000313" key="8">
    <source>
        <dbReference type="EMBL" id="CAD8056290.1"/>
    </source>
</evidence>
<keyword evidence="4" id="KW-0539">Nucleus</keyword>
<dbReference type="InterPro" id="IPR001005">
    <property type="entry name" value="SANT/Myb"/>
</dbReference>
<dbReference type="Pfam" id="PF13921">
    <property type="entry name" value="Myb_DNA-bind_6"/>
    <property type="match status" value="1"/>
</dbReference>
<dbReference type="PROSITE" id="PS50090">
    <property type="entry name" value="MYB_LIKE"/>
    <property type="match status" value="3"/>
</dbReference>
<feature type="domain" description="HTH myb-type" evidence="7">
    <location>
        <begin position="65"/>
        <end position="111"/>
    </location>
</feature>
<evidence type="ECO:0000259" key="5">
    <source>
        <dbReference type="PROSITE" id="PS50090"/>
    </source>
</evidence>
<evidence type="ECO:0000259" key="7">
    <source>
        <dbReference type="PROSITE" id="PS51294"/>
    </source>
</evidence>
<dbReference type="OMA" id="ISYLCPR"/>
<sequence length="295" mass="35491">MQKTQTDSESGSNSTWNNEEDLKLKDLIKIHGVQWNKVAATIPGKTESQCIQRWHMLQNEQYVQWTKEEDEELQDLVLKYGENWSKLNLIMQNKTQSQIQNRCNQLNIPLFNRPWNEEEDNQLFHLFNQYGTKWNQIAQLMKYRSEIEVKNRYYSKHKLSEHQMTLVFKQKYSQNLKMSDYEFEKQEELESKTFKTEIKCKQELQNIEPQPNKKVDIKQSEQQQKDSNISYLCPRNFIFKFEQLFDSSFNEPKKIVWIPVPIIRITKKTPTINDNLLEQSVENLKQEEELQTKKN</sequence>
<name>A0A8S1KLL5_PARPR</name>
<comment type="caution">
    <text evidence="8">The sequence shown here is derived from an EMBL/GenBank/DDBJ whole genome shotgun (WGS) entry which is preliminary data.</text>
</comment>
<feature type="domain" description="Myb-like" evidence="5">
    <location>
        <begin position="8"/>
        <end position="58"/>
    </location>
</feature>
<proteinExistence type="predicted"/>
<dbReference type="CDD" id="cd00167">
    <property type="entry name" value="SANT"/>
    <property type="match status" value="3"/>
</dbReference>
<protein>
    <recommendedName>
        <fullName evidence="10">Myb-like DNA-binding domain protein</fullName>
    </recommendedName>
</protein>
<dbReference type="InterPro" id="IPR051575">
    <property type="entry name" value="Myb-like_DNA-bd"/>
</dbReference>
<dbReference type="PROSITE" id="PS51294">
    <property type="entry name" value="HTH_MYB"/>
    <property type="match status" value="3"/>
</dbReference>
<dbReference type="Pfam" id="PF00249">
    <property type="entry name" value="Myb_DNA-binding"/>
    <property type="match status" value="1"/>
</dbReference>
<keyword evidence="9" id="KW-1185">Reference proteome</keyword>
<evidence type="ECO:0000256" key="3">
    <source>
        <dbReference type="ARBA" id="ARBA00023163"/>
    </source>
</evidence>
<evidence type="ECO:0000256" key="4">
    <source>
        <dbReference type="ARBA" id="ARBA00023242"/>
    </source>
</evidence>
<feature type="domain" description="HTH myb-type" evidence="7">
    <location>
        <begin position="15"/>
        <end position="62"/>
    </location>
</feature>